<accession>A0A9X1NJP8</accession>
<evidence type="ECO:0000259" key="1">
    <source>
        <dbReference type="Pfam" id="PF04149"/>
    </source>
</evidence>
<dbReference type="AlphaFoldDB" id="A0A9X1NJP8"/>
<gene>
    <name evidence="2" type="ORF">LR394_29040</name>
</gene>
<dbReference type="Pfam" id="PF04149">
    <property type="entry name" value="DUF397"/>
    <property type="match status" value="1"/>
</dbReference>
<evidence type="ECO:0000313" key="3">
    <source>
        <dbReference type="Proteomes" id="UP001138997"/>
    </source>
</evidence>
<dbReference type="RefSeq" id="WP_231447762.1">
    <property type="nucleotide sequence ID" value="NZ_JAJOMB010000019.1"/>
</dbReference>
<proteinExistence type="predicted"/>
<dbReference type="Proteomes" id="UP001138997">
    <property type="component" value="Unassembled WGS sequence"/>
</dbReference>
<feature type="domain" description="DUF397" evidence="1">
    <location>
        <begin position="14"/>
        <end position="64"/>
    </location>
</feature>
<keyword evidence="3" id="KW-1185">Reference proteome</keyword>
<reference evidence="2" key="1">
    <citation type="submission" date="2021-11" db="EMBL/GenBank/DDBJ databases">
        <title>Streptomyces corallinus and Kineosporia corallina sp. nov., two new coral-derived marine actinobacteria.</title>
        <authorList>
            <person name="Buangrab K."/>
            <person name="Sutthacheep M."/>
            <person name="Yeemin T."/>
            <person name="Harunari E."/>
            <person name="Igarashi Y."/>
            <person name="Sripreechasak P."/>
            <person name="Kanchanasin P."/>
            <person name="Tanasupawat S."/>
            <person name="Phongsopitanun W."/>
        </authorList>
    </citation>
    <scope>NUCLEOTIDE SEQUENCE</scope>
    <source>
        <strain evidence="2">JCM 31032</strain>
    </source>
</reference>
<dbReference type="InterPro" id="IPR007278">
    <property type="entry name" value="DUF397"/>
</dbReference>
<sequence>MARAVSNANSAGLDWRKASFSGPNGCVEAALAPDGGILVRDSKNPEAGHLAYTETEWRAFLAGLAHGEFDFLLPADD</sequence>
<protein>
    <submittedName>
        <fullName evidence="2">DUF397 domain-containing protein</fullName>
    </submittedName>
</protein>
<organism evidence="2 3">
    <name type="scientific">Kineosporia babensis</name>
    <dbReference type="NCBI Taxonomy" id="499548"/>
    <lineage>
        <taxon>Bacteria</taxon>
        <taxon>Bacillati</taxon>
        <taxon>Actinomycetota</taxon>
        <taxon>Actinomycetes</taxon>
        <taxon>Kineosporiales</taxon>
        <taxon>Kineosporiaceae</taxon>
        <taxon>Kineosporia</taxon>
    </lineage>
</organism>
<name>A0A9X1NJP8_9ACTN</name>
<dbReference type="EMBL" id="JAJOMB010000019">
    <property type="protein sequence ID" value="MCD5314956.1"/>
    <property type="molecule type" value="Genomic_DNA"/>
</dbReference>
<evidence type="ECO:0000313" key="2">
    <source>
        <dbReference type="EMBL" id="MCD5314956.1"/>
    </source>
</evidence>
<comment type="caution">
    <text evidence="2">The sequence shown here is derived from an EMBL/GenBank/DDBJ whole genome shotgun (WGS) entry which is preliminary data.</text>
</comment>